<dbReference type="InterPro" id="IPR012341">
    <property type="entry name" value="6hp_glycosidase-like_sf"/>
</dbReference>
<dbReference type="SUPFAM" id="SSF158745">
    <property type="entry name" value="LanC-like"/>
    <property type="match status" value="1"/>
</dbReference>
<sequence length="383" mass="42594">MAQRHLPNTMPLQPLTADKTALLRQSLEDIVQQNPPPDEHQDSLSGLLSGHTALAYLFLRTAQEHAGLQVRGHGCKYWAERYMAGDRGAQEIQDRNCGLACEKLAFEAVRACVTGSERDVAAFLDNIPSLAAREKAFPSEMLYGRAAVLYMLRMVRRFVPSSAGPVDEAVGRICQRILDTRDSSEGDWLWHGKRYYGAPHGDVGIITQLVLSDPSLAPRLAARLGELLDLQTEGGNWPSTAEARERADRLVQFCHGAPGFIFALQSLRPFYPMLRERIDEAIAKGRRVIWARGLLVKEPCLCHGLFGNGLNTRALPRGEKRDHFLSLATPDSLQRLRSDHPGLFRHGSCGTSSSPLFSYLPSAAWTWTVSNEDEPRIILFNDV</sequence>
<feature type="binding site" evidence="1">
    <location>
        <position position="303"/>
    </location>
    <ligand>
        <name>Zn(2+)</name>
        <dbReference type="ChEBI" id="CHEBI:29105"/>
    </ligand>
</feature>
<name>A0A0B4F7P7_METAF</name>
<keyword evidence="3" id="KW-1185">Reference proteome</keyword>
<dbReference type="GO" id="GO:0005886">
    <property type="term" value="C:plasma membrane"/>
    <property type="evidence" value="ECO:0007669"/>
    <property type="project" value="TreeGrafter"/>
</dbReference>
<keyword evidence="1" id="KW-0862">Zinc</keyword>
<evidence type="ECO:0000313" key="3">
    <source>
        <dbReference type="Proteomes" id="UP000031186"/>
    </source>
</evidence>
<organism evidence="2 3">
    <name type="scientific">Metarhizium anisopliae (strain ARSEF 549)</name>
    <dbReference type="NCBI Taxonomy" id="3151832"/>
    <lineage>
        <taxon>Eukaryota</taxon>
        <taxon>Fungi</taxon>
        <taxon>Dikarya</taxon>
        <taxon>Ascomycota</taxon>
        <taxon>Pezizomycotina</taxon>
        <taxon>Sordariomycetes</taxon>
        <taxon>Hypocreomycetidae</taxon>
        <taxon>Hypocreales</taxon>
        <taxon>Clavicipitaceae</taxon>
        <taxon>Metarhizium</taxon>
    </lineage>
</organism>
<dbReference type="Gene3D" id="1.50.10.10">
    <property type="match status" value="1"/>
</dbReference>
<dbReference type="PRINTS" id="PR01950">
    <property type="entry name" value="LANCSUPER"/>
</dbReference>
<dbReference type="CDD" id="cd04794">
    <property type="entry name" value="euk_LANCL"/>
    <property type="match status" value="1"/>
</dbReference>
<dbReference type="AlphaFoldDB" id="A0A0B4F7P7"/>
<proteinExistence type="predicted"/>
<evidence type="ECO:0000313" key="2">
    <source>
        <dbReference type="EMBL" id="KID70080.1"/>
    </source>
</evidence>
<dbReference type="GO" id="GO:0046872">
    <property type="term" value="F:metal ion binding"/>
    <property type="evidence" value="ECO:0007669"/>
    <property type="project" value="UniProtKB-KW"/>
</dbReference>
<reference evidence="2 3" key="1">
    <citation type="journal article" date="2014" name="Proc. Natl. Acad. Sci. U.S.A.">
        <title>Trajectory and genomic determinants of fungal-pathogen speciation and host adaptation.</title>
        <authorList>
            <person name="Hu X."/>
            <person name="Xiao G."/>
            <person name="Zheng P."/>
            <person name="Shang Y."/>
            <person name="Su Y."/>
            <person name="Zhang X."/>
            <person name="Liu X."/>
            <person name="Zhan S."/>
            <person name="St Leger R.J."/>
            <person name="Wang C."/>
        </authorList>
    </citation>
    <scope>NUCLEOTIDE SEQUENCE [LARGE SCALE GENOMIC DNA]</scope>
    <source>
        <strain evidence="2 3">ARSEF 549</strain>
    </source>
</reference>
<dbReference type="GO" id="GO:0005975">
    <property type="term" value="P:carbohydrate metabolic process"/>
    <property type="evidence" value="ECO:0007669"/>
    <property type="project" value="InterPro"/>
</dbReference>
<dbReference type="HOGENOM" id="CLU_040560_0_0_1"/>
<dbReference type="PANTHER" id="PTHR12736">
    <property type="entry name" value="LANC-LIKE PROTEIN"/>
    <property type="match status" value="1"/>
</dbReference>
<dbReference type="InterPro" id="IPR007822">
    <property type="entry name" value="LANC-like"/>
</dbReference>
<comment type="caution">
    <text evidence="2">The sequence shown here is derived from an EMBL/GenBank/DDBJ whole genome shotgun (WGS) entry which is preliminary data.</text>
</comment>
<dbReference type="PANTHER" id="PTHR12736:SF7">
    <property type="entry name" value="LANC-LIKE PROTEIN 3"/>
    <property type="match status" value="1"/>
</dbReference>
<dbReference type="VEuPathDB" id="FungiDB:MAN_02594"/>
<dbReference type="EMBL" id="AZNF01000002">
    <property type="protein sequence ID" value="KID70080.1"/>
    <property type="molecule type" value="Genomic_DNA"/>
</dbReference>
<feature type="binding site" evidence="1">
    <location>
        <position position="254"/>
    </location>
    <ligand>
        <name>Zn(2+)</name>
        <dbReference type="ChEBI" id="CHEBI:29105"/>
    </ligand>
</feature>
<dbReference type="GO" id="GO:0031179">
    <property type="term" value="P:peptide modification"/>
    <property type="evidence" value="ECO:0007669"/>
    <property type="project" value="InterPro"/>
</dbReference>
<dbReference type="SMART" id="SM01260">
    <property type="entry name" value="LANC_like"/>
    <property type="match status" value="1"/>
</dbReference>
<evidence type="ECO:0000256" key="1">
    <source>
        <dbReference type="PIRSR" id="PIRSR607822-1"/>
    </source>
</evidence>
<protein>
    <submittedName>
        <fullName evidence="2">LanC-like protein 1</fullName>
    </submittedName>
</protein>
<dbReference type="Pfam" id="PF05147">
    <property type="entry name" value="LANC_like"/>
    <property type="match status" value="1"/>
</dbReference>
<accession>A0A0B4F7P7</accession>
<keyword evidence="1" id="KW-0479">Metal-binding</keyword>
<dbReference type="Proteomes" id="UP000031186">
    <property type="component" value="Unassembled WGS sequence"/>
</dbReference>
<feature type="non-terminal residue" evidence="2">
    <location>
        <position position="1"/>
    </location>
</feature>
<gene>
    <name evidence="2" type="ORF">MAN_02594</name>
</gene>
<feature type="binding site" evidence="1">
    <location>
        <position position="302"/>
    </location>
    <ligand>
        <name>Zn(2+)</name>
        <dbReference type="ChEBI" id="CHEBI:29105"/>
    </ligand>
</feature>
<dbReference type="OrthoDB" id="10257263at2759"/>